<dbReference type="AlphaFoldDB" id="A0A7H8NE50"/>
<feature type="region of interest" description="Disordered" evidence="1">
    <location>
        <begin position="607"/>
        <end position="629"/>
    </location>
</feature>
<reference evidence="2 3" key="1">
    <citation type="submission" date="2020-06" db="EMBL/GenBank/DDBJ databases">
        <title>Genome mining for natural products.</title>
        <authorList>
            <person name="Zhang B."/>
            <person name="Shi J."/>
            <person name="Ge H."/>
        </authorList>
    </citation>
    <scope>NUCLEOTIDE SEQUENCE [LARGE SCALE GENOMIC DNA]</scope>
    <source>
        <strain evidence="2 3">NA00687</strain>
    </source>
</reference>
<organism evidence="2 3">
    <name type="scientific">Streptomyces buecherae</name>
    <dbReference type="NCBI Taxonomy" id="2763006"/>
    <lineage>
        <taxon>Bacteria</taxon>
        <taxon>Bacillati</taxon>
        <taxon>Actinomycetota</taxon>
        <taxon>Actinomycetes</taxon>
        <taxon>Kitasatosporales</taxon>
        <taxon>Streptomycetaceae</taxon>
        <taxon>Streptomyces</taxon>
    </lineage>
</organism>
<accession>A0A7H8NE50</accession>
<dbReference type="EMBL" id="CP054929">
    <property type="protein sequence ID" value="QKW52666.1"/>
    <property type="molecule type" value="Genomic_DNA"/>
</dbReference>
<evidence type="ECO:0000313" key="3">
    <source>
        <dbReference type="Proteomes" id="UP000509303"/>
    </source>
</evidence>
<protein>
    <submittedName>
        <fullName evidence="2">Uncharacterized protein</fullName>
    </submittedName>
</protein>
<dbReference type="Proteomes" id="UP000509303">
    <property type="component" value="Chromosome"/>
</dbReference>
<proteinExistence type="predicted"/>
<name>A0A7H8NE50_9ACTN</name>
<sequence length="629" mass="69561">MAAQPEGFYQPETVRAEGGPVVEFFGEDGRRASYDFSKLPCPGLHADLAAAWGRRIGTSGGLRTRGAADSAWWSLARLIRWLGELRRPPVTLAGLTVAHLRRFDQHRRMTIADFAALTEMAQIRELLREVQPASLLREEMREYLGQAGHLYGRWKLVKSRPEVPGYSDREFAAIMSAARADVVAIRQRLRSSRRLIEQFESAPGTLSDPDRRHAADLSRMFRTGEVPALRKDRGKGGSLPDLAARRDLAGEVFLTSQDILPLLVLGVGLSGRNSETLKELAAGHRVLQGRAVAVNVLKRRRGKAHSRETVHWETGLESSQLHTPGGWFLLLHDLTATSRDFSRSERVWSIWTGDTAGGPEDFRAARTIAKGHIDPFAIRLGRDMDIFRWVARHGLTADAPAGTEGETGAEPLKLTMGRLKKTVEVRTTRAVGGHLPSASRTNTPDVSFLHYLRNDPRIRDWADRVLTEALEDAQASAHAFRGRIMDELAAKEAQRDPQAAAAALGTTEDKLTSAAAGELDTLVTSCLDFEHSPQNAGGPCDVSFLTCLRCPNALVAERHLPKLFALLNWLQDELDARSVDDWIGRHGITWLIITRLILPKFTPAQQERARQEAPGALPTELLDGLREPS</sequence>
<evidence type="ECO:0000256" key="1">
    <source>
        <dbReference type="SAM" id="MobiDB-lite"/>
    </source>
</evidence>
<gene>
    <name evidence="2" type="ORF">HUT08_27525</name>
</gene>
<evidence type="ECO:0000313" key="2">
    <source>
        <dbReference type="EMBL" id="QKW52666.1"/>
    </source>
</evidence>
<dbReference type="RefSeq" id="WP_176164377.1">
    <property type="nucleotide sequence ID" value="NZ_CP054929.1"/>
</dbReference>
<keyword evidence="3" id="KW-1185">Reference proteome</keyword>